<dbReference type="GO" id="GO:0006302">
    <property type="term" value="P:double-strand break repair"/>
    <property type="evidence" value="ECO:0007669"/>
    <property type="project" value="InterPro"/>
</dbReference>
<keyword evidence="1" id="KW-0175">Coiled coil</keyword>
<name>A0AA44IXS7_9HYPH</name>
<dbReference type="Pfam" id="PF13476">
    <property type="entry name" value="AAA_23"/>
    <property type="match status" value="1"/>
</dbReference>
<feature type="domain" description="Rad50/SbcC-type AAA" evidence="2">
    <location>
        <begin position="8"/>
        <end position="200"/>
    </location>
</feature>
<comment type="caution">
    <text evidence="3">The sequence shown here is derived from an EMBL/GenBank/DDBJ whole genome shotgun (WGS) entry which is preliminary data.</text>
</comment>
<feature type="coiled-coil region" evidence="1">
    <location>
        <begin position="367"/>
        <end position="401"/>
    </location>
</feature>
<dbReference type="AlphaFoldDB" id="A0AA44IXS7"/>
<geneLocation type="plasmid" evidence="3">
    <name>unnamed2</name>
</geneLocation>
<evidence type="ECO:0000313" key="4">
    <source>
        <dbReference type="Proteomes" id="UP001155820"/>
    </source>
</evidence>
<dbReference type="Gene3D" id="3.40.50.300">
    <property type="entry name" value="P-loop containing nucleotide triphosphate hydrolases"/>
    <property type="match status" value="2"/>
</dbReference>
<proteinExistence type="predicted"/>
<dbReference type="SUPFAM" id="SSF52540">
    <property type="entry name" value="P-loop containing nucleoside triphosphate hydrolases"/>
    <property type="match status" value="1"/>
</dbReference>
<evidence type="ECO:0000256" key="1">
    <source>
        <dbReference type="SAM" id="Coils"/>
    </source>
</evidence>
<evidence type="ECO:0000259" key="2">
    <source>
        <dbReference type="Pfam" id="PF13476"/>
    </source>
</evidence>
<accession>A0AA44IXS7</accession>
<keyword evidence="4" id="KW-1185">Reference proteome</keyword>
<dbReference type="PANTHER" id="PTHR32114:SF2">
    <property type="entry name" value="ABC TRANSPORTER ABCH.3"/>
    <property type="match status" value="1"/>
</dbReference>
<feature type="coiled-coil region" evidence="1">
    <location>
        <begin position="432"/>
        <end position="459"/>
    </location>
</feature>
<keyword evidence="3" id="KW-0614">Plasmid</keyword>
<organism evidence="3 4">
    <name type="scientific">Agrobacterium pusense</name>
    <dbReference type="NCBI Taxonomy" id="648995"/>
    <lineage>
        <taxon>Bacteria</taxon>
        <taxon>Pseudomonadati</taxon>
        <taxon>Pseudomonadota</taxon>
        <taxon>Alphaproteobacteria</taxon>
        <taxon>Hyphomicrobiales</taxon>
        <taxon>Rhizobiaceae</taxon>
        <taxon>Rhizobium/Agrobacterium group</taxon>
        <taxon>Agrobacterium</taxon>
    </lineage>
</organism>
<evidence type="ECO:0000313" key="3">
    <source>
        <dbReference type="EMBL" id="NRF17710.1"/>
    </source>
</evidence>
<feature type="coiled-coil region" evidence="1">
    <location>
        <begin position="768"/>
        <end position="795"/>
    </location>
</feature>
<dbReference type="InterPro" id="IPR038729">
    <property type="entry name" value="Rad50/SbcC_AAA"/>
</dbReference>
<protein>
    <submittedName>
        <fullName evidence="3">AAA family ATPase</fullName>
    </submittedName>
</protein>
<dbReference type="Proteomes" id="UP001155820">
    <property type="component" value="Unassembled WGS sequence"/>
</dbReference>
<sequence>MSNVYLNRIRLEQYRTFKTLDIGLPDGPGVLVVHGSNGIGKSSMFDGLEWALTDKIDHFRDADGVKKVGSYLCRWRQGAPGPTSVTLDFSGGNSVSRTLSSSRATKSTVAGTIPNITEFLRDDGWDRDISELSSYLLLTHFLGQSTKSRLTNREPGERFDILKEAAQSKQVEEIAKALHGKGNTKASRAFTDRIDDLNKEVTALRNLLETESSLWSGLTSVGALNDDASTELARAISKLLEQAAGTGQTALITAFDEGTIGNLETRLNGLRDETRSLTTRITSGNETLAAWENASRQLSVLEGAQTAIDAQIASLATKRQDLEEALSSLKNGEDASRLAAKNARDLRDRFKGLKDALQSAALLAQKKDTADADVANARSKLEDESRRLTSLERRLQIVRRIEGDVGRLDERIKLAQSERENVLAWVTRDARIAELRSSIDALEASAPNLDDDIARAIEELVSLDELVEGQERILAELRSTVSAMSSAVASVAANLTHESCDCPVCATHFDTEGELQRRAAGAAERLAPLVLAQETQLTSLIRQRDASKNRLGQLRILEKQRNDLHEALRSEEKVNRDLGASVFGADVTADNERARLRHAQLEKSAADMTWLRQRKWYWRSILSGTLYAPGGEHAAAVRRRDQAQIELSTATQGQDVAARELASITASVAQYDQAFEASPPRGDRLDEALGSAEDDLSAKEAASKQAASDREAVEQDLASLDIAASAAVVRKQQGAGLVDAAIQRRNEAVKAWHELKIEGSGEPDADRLKALTARSTEMRAKLSEAEDLLRQLRDGRTAKTLVENHVVALESLRSAINGAPNSDRLQLRSEAQEALDAKSRAADATQKAKDIAQAASSEILDEVAEFNANYMKPLASLMKSISRAILCDPRVGIDQHVRNRRVEQSATKEGEVPAEVGQIDPILVHSEGQMAALSVSMLCAASLTYPWSRWRGLVLDDPLQHNDAIHAAAFTDFVCNLVADRKYQILLSTHDRAQAEFVRRKVASRGLPCGILSLQGVGQDGVEWSYSPAVDASSLTAVQAR</sequence>
<reference evidence="3" key="1">
    <citation type="submission" date="2019-07" db="EMBL/GenBank/DDBJ databases">
        <title>FDA dAtabase for Regulatory Grade micrObial Sequences (FDA-ARGOS): Supporting development and validation of Infectious Disease Dx tests.</title>
        <authorList>
            <person name="Bachman M."/>
            <person name="Young C."/>
            <person name="Tallon L."/>
            <person name="Sadzewicz L."/>
            <person name="Vavikolanu K."/>
            <person name="Mehta A."/>
            <person name="Aluvathingal J."/>
            <person name="Nadendla S."/>
            <person name="Nandy P."/>
            <person name="Geyer C."/>
            <person name="Yan Y."/>
            <person name="Sichtig H."/>
        </authorList>
    </citation>
    <scope>NUCLEOTIDE SEQUENCE</scope>
    <source>
        <strain evidence="3">FDAARGOS_618</strain>
        <plasmid evidence="3">unnamed2</plasmid>
    </source>
</reference>
<dbReference type="PANTHER" id="PTHR32114">
    <property type="entry name" value="ABC TRANSPORTER ABCH.3"/>
    <property type="match status" value="1"/>
</dbReference>
<dbReference type="Gene3D" id="1.10.287.1490">
    <property type="match status" value="1"/>
</dbReference>
<gene>
    <name evidence="3" type="ORF">FOB26_00870</name>
</gene>
<dbReference type="GO" id="GO:0016887">
    <property type="term" value="F:ATP hydrolysis activity"/>
    <property type="evidence" value="ECO:0007669"/>
    <property type="project" value="InterPro"/>
</dbReference>
<dbReference type="EMBL" id="JABRWM010000002">
    <property type="protein sequence ID" value="NRF17710.1"/>
    <property type="molecule type" value="Genomic_DNA"/>
</dbReference>
<dbReference type="RefSeq" id="WP_052821365.1">
    <property type="nucleotide sequence ID" value="NZ_JABRWM010000002.1"/>
</dbReference>
<dbReference type="InterPro" id="IPR027417">
    <property type="entry name" value="P-loop_NTPase"/>
</dbReference>